<dbReference type="InParanoid" id="A0A1E7F9I7"/>
<proteinExistence type="predicted"/>
<sequence length="302" mass="32650">MIRTGGEQGGLLGVKGLKQLQLLLGTDLSDLCDGTTFPKSAKGVAKIKAQIGQPVVLGGGAQHGVVRLAIGATDICEAVEMAMQIVTTREDDKDDPFATLDALSDAIDAMVIHDTKLLRKIELLATHWDAVAKRFDELPATAVRWQARLAAEGVVGPAASDNQKPQEVTNVDIGWLKPHEMVVNQDRVNALVDAIGRWGAYRKPLLVDKDSGSILDGHHRYFAALELGLEKVPAALVDYLEDDSISVELWPGDHGVATISKQDVIDMCLSPNVFPPKTSRHTFAEPLSPIFVPLEELNDNDD</sequence>
<evidence type="ECO:0000313" key="3">
    <source>
        <dbReference type="Proteomes" id="UP000095751"/>
    </source>
</evidence>
<name>A0A1E7F9I7_9STRA</name>
<dbReference type="AlphaFoldDB" id="A0A1E7F9I7"/>
<protein>
    <submittedName>
        <fullName evidence="2">Sulfiredoxin</fullName>
    </submittedName>
</protein>
<reference evidence="2 3" key="1">
    <citation type="submission" date="2016-09" db="EMBL/GenBank/DDBJ databases">
        <title>Extensive genetic diversity and differential bi-allelic expression allows diatom success in the polar Southern Ocean.</title>
        <authorList>
            <consortium name="DOE Joint Genome Institute"/>
            <person name="Mock T."/>
            <person name="Otillar R.P."/>
            <person name="Strauss J."/>
            <person name="Dupont C."/>
            <person name="Frickenhaus S."/>
            <person name="Maumus F."/>
            <person name="Mcmullan M."/>
            <person name="Sanges R."/>
            <person name="Schmutz J."/>
            <person name="Toseland A."/>
            <person name="Valas R."/>
            <person name="Veluchamy A."/>
            <person name="Ward B.J."/>
            <person name="Allen A."/>
            <person name="Barry K."/>
            <person name="Falciatore A."/>
            <person name="Ferrante M."/>
            <person name="Fortunato A.E."/>
            <person name="Gloeckner G."/>
            <person name="Gruber A."/>
            <person name="Hipkin R."/>
            <person name="Janech M."/>
            <person name="Kroth P."/>
            <person name="Leese F."/>
            <person name="Lindquist E."/>
            <person name="Lyon B.R."/>
            <person name="Martin J."/>
            <person name="Mayer C."/>
            <person name="Parker M."/>
            <person name="Quesneville H."/>
            <person name="Raymond J."/>
            <person name="Uhlig C."/>
            <person name="Valentin K.U."/>
            <person name="Worden A.Z."/>
            <person name="Armbrust E.V."/>
            <person name="Bowler C."/>
            <person name="Green B."/>
            <person name="Moulton V."/>
            <person name="Van Oosterhout C."/>
            <person name="Grigoriev I."/>
        </authorList>
    </citation>
    <scope>NUCLEOTIDE SEQUENCE [LARGE SCALE GENOMIC DNA]</scope>
    <source>
        <strain evidence="2 3">CCMP1102</strain>
    </source>
</reference>
<feature type="domain" description="ParB-like N-terminal" evidence="1">
    <location>
        <begin position="169"/>
        <end position="251"/>
    </location>
</feature>
<dbReference type="KEGG" id="fcy:FRACYDRAFT_269680"/>
<dbReference type="Gene3D" id="3.90.1530.10">
    <property type="entry name" value="Conserved hypothetical protein from pyrococcus furiosus pfu- 392566-001, ParB domain"/>
    <property type="match status" value="1"/>
</dbReference>
<dbReference type="OrthoDB" id="58047at2759"/>
<dbReference type="CDD" id="cd16400">
    <property type="entry name" value="ParB_Srx_like_nuclease"/>
    <property type="match status" value="1"/>
</dbReference>
<keyword evidence="3" id="KW-1185">Reference proteome</keyword>
<gene>
    <name evidence="2" type="primary">Srx1</name>
    <name evidence="2" type="ORF">FRACYDRAFT_269680</name>
</gene>
<dbReference type="InterPro" id="IPR036086">
    <property type="entry name" value="ParB/Sulfiredoxin_sf"/>
</dbReference>
<dbReference type="EMBL" id="KV784360">
    <property type="protein sequence ID" value="OEU14799.1"/>
    <property type="molecule type" value="Genomic_DNA"/>
</dbReference>
<dbReference type="InterPro" id="IPR003115">
    <property type="entry name" value="ParB_N"/>
</dbReference>
<dbReference type="Proteomes" id="UP000095751">
    <property type="component" value="Unassembled WGS sequence"/>
</dbReference>
<dbReference type="SMART" id="SM00470">
    <property type="entry name" value="ParB"/>
    <property type="match status" value="1"/>
</dbReference>
<accession>A0A1E7F9I7</accession>
<evidence type="ECO:0000313" key="2">
    <source>
        <dbReference type="EMBL" id="OEU14799.1"/>
    </source>
</evidence>
<organism evidence="2 3">
    <name type="scientific">Fragilariopsis cylindrus CCMP1102</name>
    <dbReference type="NCBI Taxonomy" id="635003"/>
    <lineage>
        <taxon>Eukaryota</taxon>
        <taxon>Sar</taxon>
        <taxon>Stramenopiles</taxon>
        <taxon>Ochrophyta</taxon>
        <taxon>Bacillariophyta</taxon>
        <taxon>Bacillariophyceae</taxon>
        <taxon>Bacillariophycidae</taxon>
        <taxon>Bacillariales</taxon>
        <taxon>Bacillariaceae</taxon>
        <taxon>Fragilariopsis</taxon>
    </lineage>
</organism>
<dbReference type="SUPFAM" id="SSF110849">
    <property type="entry name" value="ParB/Sulfiredoxin"/>
    <property type="match status" value="1"/>
</dbReference>
<evidence type="ECO:0000259" key="1">
    <source>
        <dbReference type="SMART" id="SM00470"/>
    </source>
</evidence>